<dbReference type="Proteomes" id="UP000494105">
    <property type="component" value="Unassembled WGS sequence"/>
</dbReference>
<dbReference type="EMBL" id="CADILD010000002">
    <property type="protein sequence ID" value="CAB3862597.1"/>
    <property type="molecule type" value="Genomic_DNA"/>
</dbReference>
<dbReference type="AlphaFoldDB" id="A0A6S7D1S5"/>
<protein>
    <submittedName>
        <fullName evidence="1">Uncharacterized protein</fullName>
    </submittedName>
</protein>
<evidence type="ECO:0000313" key="2">
    <source>
        <dbReference type="Proteomes" id="UP000494105"/>
    </source>
</evidence>
<evidence type="ECO:0000313" key="1">
    <source>
        <dbReference type="EMBL" id="CAB3862597.1"/>
    </source>
</evidence>
<gene>
    <name evidence="1" type="ORF">LMG1861_02340</name>
</gene>
<name>A0A6S7D1S5_9BURK</name>
<accession>A0A6S7D1S5</accession>
<reference evidence="1 2" key="1">
    <citation type="submission" date="2020-04" db="EMBL/GenBank/DDBJ databases">
        <authorList>
            <person name="De Canck E."/>
        </authorList>
    </citation>
    <scope>NUCLEOTIDE SEQUENCE [LARGE SCALE GENOMIC DNA]</scope>
    <source>
        <strain evidence="1 2">LMG 1861</strain>
    </source>
</reference>
<organism evidence="1 2">
    <name type="scientific">Achromobacter piechaudii</name>
    <dbReference type="NCBI Taxonomy" id="72556"/>
    <lineage>
        <taxon>Bacteria</taxon>
        <taxon>Pseudomonadati</taxon>
        <taxon>Pseudomonadota</taxon>
        <taxon>Betaproteobacteria</taxon>
        <taxon>Burkholderiales</taxon>
        <taxon>Alcaligenaceae</taxon>
        <taxon>Achromobacter</taxon>
    </lineage>
</organism>
<dbReference type="RefSeq" id="WP_175128429.1">
    <property type="nucleotide sequence ID" value="NZ_CADILD010000002.1"/>
</dbReference>
<sequence>MKLTFVFIRFSASAMTVILKIQDHPHRTDMIEAWLQLRTALWTEASGQEHLARVLLDAVRDWAREQGCTELASDLQRLL</sequence>
<proteinExistence type="predicted"/>